<dbReference type="EMBL" id="JYIV01000024">
    <property type="protein sequence ID" value="KJL22944.1"/>
    <property type="molecule type" value="Genomic_DNA"/>
</dbReference>
<evidence type="ECO:0000313" key="1">
    <source>
        <dbReference type="EMBL" id="KJL22944.1"/>
    </source>
</evidence>
<comment type="caution">
    <text evidence="1">The sequence shown here is derived from an EMBL/GenBank/DDBJ whole genome shotgun (WGS) entry which is preliminary data.</text>
</comment>
<protein>
    <submittedName>
        <fullName evidence="1">Uncharacterized protein</fullName>
    </submittedName>
</protein>
<name>A0A0F0KR39_9MICO</name>
<dbReference type="PATRIC" id="fig|82380.10.peg.1699"/>
<evidence type="ECO:0000313" key="2">
    <source>
        <dbReference type="Proteomes" id="UP000033725"/>
    </source>
</evidence>
<organism evidence="1 2">
    <name type="scientific">Microbacterium oxydans</name>
    <dbReference type="NCBI Taxonomy" id="82380"/>
    <lineage>
        <taxon>Bacteria</taxon>
        <taxon>Bacillati</taxon>
        <taxon>Actinomycetota</taxon>
        <taxon>Actinomycetes</taxon>
        <taxon>Micrococcales</taxon>
        <taxon>Microbacteriaceae</taxon>
        <taxon>Microbacterium</taxon>
    </lineage>
</organism>
<accession>A0A0F0KR39</accession>
<gene>
    <name evidence="1" type="ORF">RN51_01690</name>
</gene>
<sequence length="437" mass="48804">MDASVWVRVQESDDLPDILLRTLVLSERITMTLYGDDGPPDGVERRPMDSLFGGGEAIGWTVVTKTDDQTVPYEITTATTKRVAGGALFEGQVFEARMILGQERDAADERDALLITVAQEVGADLLITERASLLDTRLLERGNCQVAGPADALALVALYLRASGEFITAKLDSWSFTATPTRFYQQMAEAHIPSFAGFVRRGDGRVTAARLLTVLSRARSLFAARDRIALLTSEPATEDIAEEISLTFTHALVDMVAFHDVLARVVNECLKQPETEPQRIKWQNHAWCERAIDQFPELRALWSADGYAKRLNHAMRVIRNEIHDVAPSIVPFRDEHGAAQVGLAFHFDVGSRVRASLDTLVDQRNYGVRQVFTDGHLIDPHIFYEFVLPWMLRSVDDILTALLRRLPERAQAERSVLLPEAVRDDALRSLARVPAHQ</sequence>
<dbReference type="AlphaFoldDB" id="A0A0F0KR39"/>
<dbReference type="Proteomes" id="UP000033725">
    <property type="component" value="Unassembled WGS sequence"/>
</dbReference>
<reference evidence="1 2" key="1">
    <citation type="submission" date="2015-02" db="EMBL/GenBank/DDBJ databases">
        <title>Draft genome sequences of ten Microbacterium spp. with emphasis on heavy metal contaminated environments.</title>
        <authorList>
            <person name="Corretto E."/>
        </authorList>
    </citation>
    <scope>NUCLEOTIDE SEQUENCE [LARGE SCALE GENOMIC DNA]</scope>
    <source>
        <strain evidence="1 2">BEL163</strain>
    </source>
</reference>
<proteinExistence type="predicted"/>
<dbReference type="OrthoDB" id="5047118at2"/>